<dbReference type="Proteomes" id="UP000075604">
    <property type="component" value="Unassembled WGS sequence"/>
</dbReference>
<evidence type="ECO:0000313" key="1">
    <source>
        <dbReference type="EMBL" id="KYF56812.1"/>
    </source>
</evidence>
<protein>
    <submittedName>
        <fullName evidence="1">Uncharacterized protein</fullName>
    </submittedName>
</protein>
<proteinExistence type="predicted"/>
<dbReference type="AlphaFoldDB" id="A0A150PMB1"/>
<accession>A0A150PMB1</accession>
<reference evidence="1 2" key="1">
    <citation type="submission" date="2014-02" db="EMBL/GenBank/DDBJ databases">
        <title>The small core and large imbalanced accessory genome model reveals a collaborative survival strategy of Sorangium cellulosum strains in nature.</title>
        <authorList>
            <person name="Han K."/>
            <person name="Peng R."/>
            <person name="Blom J."/>
            <person name="Li Y.-Z."/>
        </authorList>
    </citation>
    <scope>NUCLEOTIDE SEQUENCE [LARGE SCALE GENOMIC DNA]</scope>
    <source>
        <strain evidence="1 2">So0157-18</strain>
    </source>
</reference>
<dbReference type="EMBL" id="JELX01002017">
    <property type="protein sequence ID" value="KYF56812.1"/>
    <property type="molecule type" value="Genomic_DNA"/>
</dbReference>
<evidence type="ECO:0000313" key="2">
    <source>
        <dbReference type="Proteomes" id="UP000075604"/>
    </source>
</evidence>
<sequence>MEGTERCDFRWYLPCATAIIWSAAPRFLDIARVAVIAKICVKAALRVRIVLLGALTQGDLQVLRTAPR</sequence>
<gene>
    <name evidence="1" type="ORF">BE04_05545</name>
</gene>
<name>A0A150PMB1_SORCE</name>
<organism evidence="1 2">
    <name type="scientific">Sorangium cellulosum</name>
    <name type="common">Polyangium cellulosum</name>
    <dbReference type="NCBI Taxonomy" id="56"/>
    <lineage>
        <taxon>Bacteria</taxon>
        <taxon>Pseudomonadati</taxon>
        <taxon>Myxococcota</taxon>
        <taxon>Polyangia</taxon>
        <taxon>Polyangiales</taxon>
        <taxon>Polyangiaceae</taxon>
        <taxon>Sorangium</taxon>
    </lineage>
</organism>
<comment type="caution">
    <text evidence="1">The sequence shown here is derived from an EMBL/GenBank/DDBJ whole genome shotgun (WGS) entry which is preliminary data.</text>
</comment>